<protein>
    <recommendedName>
        <fullName evidence="4">Secreted protein</fullName>
    </recommendedName>
</protein>
<name>A0AAV4N0E7_CAEEX</name>
<proteinExistence type="predicted"/>
<feature type="transmembrane region" description="Helical" evidence="1">
    <location>
        <begin position="12"/>
        <end position="34"/>
    </location>
</feature>
<evidence type="ECO:0008006" key="4">
    <source>
        <dbReference type="Google" id="ProtNLM"/>
    </source>
</evidence>
<organism evidence="2 3">
    <name type="scientific">Caerostris extrusa</name>
    <name type="common">Bark spider</name>
    <name type="synonym">Caerostris bankana</name>
    <dbReference type="NCBI Taxonomy" id="172846"/>
    <lineage>
        <taxon>Eukaryota</taxon>
        <taxon>Metazoa</taxon>
        <taxon>Ecdysozoa</taxon>
        <taxon>Arthropoda</taxon>
        <taxon>Chelicerata</taxon>
        <taxon>Arachnida</taxon>
        <taxon>Araneae</taxon>
        <taxon>Araneomorphae</taxon>
        <taxon>Entelegynae</taxon>
        <taxon>Araneoidea</taxon>
        <taxon>Araneidae</taxon>
        <taxon>Caerostris</taxon>
    </lineage>
</organism>
<evidence type="ECO:0000313" key="3">
    <source>
        <dbReference type="Proteomes" id="UP001054945"/>
    </source>
</evidence>
<keyword evidence="1" id="KW-1133">Transmembrane helix</keyword>
<dbReference type="EMBL" id="BPLR01002829">
    <property type="protein sequence ID" value="GIX78242.1"/>
    <property type="molecule type" value="Genomic_DNA"/>
</dbReference>
<dbReference type="AlphaFoldDB" id="A0AAV4N0E7"/>
<comment type="caution">
    <text evidence="2">The sequence shown here is derived from an EMBL/GenBank/DDBJ whole genome shotgun (WGS) entry which is preliminary data.</text>
</comment>
<accession>A0AAV4N0E7</accession>
<keyword evidence="1" id="KW-0472">Membrane</keyword>
<dbReference type="Proteomes" id="UP001054945">
    <property type="component" value="Unassembled WGS sequence"/>
</dbReference>
<sequence length="90" mass="10527">MFARNSHPCIFLGAHSLPLIFLCVCIFLVALPFYDHGNRHRHGRHTHRNTWVYMMILFCSDQPKLFERTAGKLTSVFQKVLLSVPEEKEK</sequence>
<evidence type="ECO:0000256" key="1">
    <source>
        <dbReference type="SAM" id="Phobius"/>
    </source>
</evidence>
<keyword evidence="3" id="KW-1185">Reference proteome</keyword>
<reference evidence="2 3" key="1">
    <citation type="submission" date="2021-06" db="EMBL/GenBank/DDBJ databases">
        <title>Caerostris extrusa draft genome.</title>
        <authorList>
            <person name="Kono N."/>
            <person name="Arakawa K."/>
        </authorList>
    </citation>
    <scope>NUCLEOTIDE SEQUENCE [LARGE SCALE GENOMIC DNA]</scope>
</reference>
<gene>
    <name evidence="2" type="ORF">CEXT_4751</name>
</gene>
<keyword evidence="1" id="KW-0812">Transmembrane</keyword>
<evidence type="ECO:0000313" key="2">
    <source>
        <dbReference type="EMBL" id="GIX78242.1"/>
    </source>
</evidence>